<dbReference type="Proteomes" id="UP000011770">
    <property type="component" value="Unassembled WGS sequence"/>
</dbReference>
<comment type="caution">
    <text evidence="2">The sequence shown here is derived from an EMBL/GenBank/DDBJ whole genome shotgun (WGS) entry which is preliminary data.</text>
</comment>
<keyword evidence="1" id="KW-0812">Transmembrane</keyword>
<keyword evidence="1" id="KW-0472">Membrane</keyword>
<evidence type="ECO:0000313" key="3">
    <source>
        <dbReference type="Proteomes" id="UP000011770"/>
    </source>
</evidence>
<name>M3FS33_9LEPT</name>
<feature type="transmembrane region" description="Helical" evidence="1">
    <location>
        <begin position="30"/>
        <end position="57"/>
    </location>
</feature>
<accession>M3FS33</accession>
<dbReference type="EMBL" id="AHOR02000016">
    <property type="protein sequence ID" value="EMF83082.1"/>
    <property type="molecule type" value="Genomic_DNA"/>
</dbReference>
<keyword evidence="1" id="KW-1133">Transmembrane helix</keyword>
<sequence length="61" mass="7468">MKWLLKIPGWKKLQSFLMKLQELSFLRKLYLVYSVIGISFLILHENHLPIFLFCFWLQELI</sequence>
<organism evidence="2 3">
    <name type="scientific">Leptospira weilii serovar Topaz str. LT2116</name>
    <dbReference type="NCBI Taxonomy" id="1088540"/>
    <lineage>
        <taxon>Bacteria</taxon>
        <taxon>Pseudomonadati</taxon>
        <taxon>Spirochaetota</taxon>
        <taxon>Spirochaetia</taxon>
        <taxon>Leptospirales</taxon>
        <taxon>Leptospiraceae</taxon>
        <taxon>Leptospira</taxon>
    </lineage>
</organism>
<evidence type="ECO:0000313" key="2">
    <source>
        <dbReference type="EMBL" id="EMF83082.1"/>
    </source>
</evidence>
<protein>
    <submittedName>
        <fullName evidence="2">Uncharacterized protein</fullName>
    </submittedName>
</protein>
<evidence type="ECO:0000256" key="1">
    <source>
        <dbReference type="SAM" id="Phobius"/>
    </source>
</evidence>
<gene>
    <name evidence="2" type="ORF">LEP1GSC188_2099</name>
</gene>
<dbReference type="AlphaFoldDB" id="M3FS33"/>
<proteinExistence type="predicted"/>
<reference evidence="2 3" key="1">
    <citation type="submission" date="2013-01" db="EMBL/GenBank/DDBJ databases">
        <authorList>
            <person name="Harkins D.M."/>
            <person name="Durkin A.S."/>
            <person name="Brinkac L.M."/>
            <person name="Haft D.H."/>
            <person name="Selengut J.D."/>
            <person name="Sanka R."/>
            <person name="DePew J."/>
            <person name="Purushe J."/>
            <person name="Tulsiani S.M."/>
            <person name="Graham G.C."/>
            <person name="Burns M.-A."/>
            <person name="Dohnt M.F."/>
            <person name="Smythe L.D."/>
            <person name="McKay D.B."/>
            <person name="Craig S.B."/>
            <person name="Vinetz J.M."/>
            <person name="Sutton G.G."/>
            <person name="Nierman W.C."/>
            <person name="Fouts D.E."/>
        </authorList>
    </citation>
    <scope>NUCLEOTIDE SEQUENCE [LARGE SCALE GENOMIC DNA]</scope>
    <source>
        <strain evidence="2 3">LT2116</strain>
    </source>
</reference>